<dbReference type="RefSeq" id="XP_001420814.1">
    <property type="nucleotide sequence ID" value="XM_001420777.1"/>
</dbReference>
<dbReference type="PANTHER" id="PTHR36459">
    <property type="entry name" value="ORF"/>
    <property type="match status" value="1"/>
</dbReference>
<feature type="domain" description="Fatty acid desaturase" evidence="2">
    <location>
        <begin position="39"/>
        <end position="266"/>
    </location>
</feature>
<evidence type="ECO:0000259" key="2">
    <source>
        <dbReference type="Pfam" id="PF00487"/>
    </source>
</evidence>
<dbReference type="eggNOG" id="ENOG502RXW6">
    <property type="taxonomic scope" value="Eukaryota"/>
</dbReference>
<dbReference type="Pfam" id="PF00487">
    <property type="entry name" value="FA_desaturase"/>
    <property type="match status" value="1"/>
</dbReference>
<dbReference type="KEGG" id="olu:OSTLU_26849"/>
<dbReference type="GO" id="GO:0006629">
    <property type="term" value="P:lipid metabolic process"/>
    <property type="evidence" value="ECO:0007669"/>
    <property type="project" value="InterPro"/>
</dbReference>
<dbReference type="PANTHER" id="PTHR36459:SF1">
    <property type="entry name" value="FATTY ACID DESATURASE DOMAIN-CONTAINING PROTEIN-RELATED"/>
    <property type="match status" value="1"/>
</dbReference>
<keyword evidence="4" id="KW-1185">Reference proteome</keyword>
<feature type="transmembrane region" description="Helical" evidence="1">
    <location>
        <begin position="137"/>
        <end position="154"/>
    </location>
</feature>
<feature type="transmembrane region" description="Helical" evidence="1">
    <location>
        <begin position="75"/>
        <end position="97"/>
    </location>
</feature>
<dbReference type="Gramene" id="ABO99107">
    <property type="protein sequence ID" value="ABO99107"/>
    <property type="gene ID" value="OSTLU_26849"/>
</dbReference>
<dbReference type="Proteomes" id="UP000001568">
    <property type="component" value="Chromosome 12"/>
</dbReference>
<organism evidence="3 4">
    <name type="scientific">Ostreococcus lucimarinus (strain CCE9901)</name>
    <dbReference type="NCBI Taxonomy" id="436017"/>
    <lineage>
        <taxon>Eukaryota</taxon>
        <taxon>Viridiplantae</taxon>
        <taxon>Chlorophyta</taxon>
        <taxon>Mamiellophyceae</taxon>
        <taxon>Mamiellales</taxon>
        <taxon>Bathycoccaceae</taxon>
        <taxon>Ostreococcus</taxon>
    </lineage>
</organism>
<dbReference type="AlphaFoldDB" id="A4S5Q8"/>
<name>A4S5Q8_OSTLU</name>
<reference evidence="3 4" key="1">
    <citation type="journal article" date="2007" name="Proc. Natl. Acad. Sci. U.S.A.">
        <title>The tiny eukaryote Ostreococcus provides genomic insights into the paradox of plankton speciation.</title>
        <authorList>
            <person name="Palenik B."/>
            <person name="Grimwood J."/>
            <person name="Aerts A."/>
            <person name="Rouze P."/>
            <person name="Salamov A."/>
            <person name="Putnam N."/>
            <person name="Dupont C."/>
            <person name="Jorgensen R."/>
            <person name="Derelle E."/>
            <person name="Rombauts S."/>
            <person name="Zhou K."/>
            <person name="Otillar R."/>
            <person name="Merchant S.S."/>
            <person name="Podell S."/>
            <person name="Gaasterland T."/>
            <person name="Napoli C."/>
            <person name="Gendler K."/>
            <person name="Manuell A."/>
            <person name="Tai V."/>
            <person name="Vallon O."/>
            <person name="Piganeau G."/>
            <person name="Jancek S."/>
            <person name="Heijde M."/>
            <person name="Jabbari K."/>
            <person name="Bowler C."/>
            <person name="Lohr M."/>
            <person name="Robbens S."/>
            <person name="Werner G."/>
            <person name="Dubchak I."/>
            <person name="Pazour G.J."/>
            <person name="Ren Q."/>
            <person name="Paulsen I."/>
            <person name="Delwiche C."/>
            <person name="Schmutz J."/>
            <person name="Rokhsar D."/>
            <person name="Van de Peer Y."/>
            <person name="Moreau H."/>
            <person name="Grigoriev I.V."/>
        </authorList>
    </citation>
    <scope>NUCLEOTIDE SEQUENCE [LARGE SCALE GENOMIC DNA]</scope>
    <source>
        <strain evidence="3 4">CCE9901</strain>
    </source>
</reference>
<dbReference type="STRING" id="436017.A4S5Q8"/>
<gene>
    <name evidence="3" type="ORF">OSTLU_26849</name>
</gene>
<evidence type="ECO:0000256" key="1">
    <source>
        <dbReference type="SAM" id="Phobius"/>
    </source>
</evidence>
<accession>A4S5Q8</accession>
<keyword evidence="1" id="KW-0472">Membrane</keyword>
<feature type="transmembrane region" description="Helical" evidence="1">
    <location>
        <begin position="12"/>
        <end position="30"/>
    </location>
</feature>
<dbReference type="GeneID" id="5004770"/>
<dbReference type="EMBL" id="CP000592">
    <property type="protein sequence ID" value="ABO99107.1"/>
    <property type="molecule type" value="Genomic_DNA"/>
</dbReference>
<proteinExistence type="predicted"/>
<dbReference type="OrthoDB" id="1470350at2759"/>
<keyword evidence="1" id="KW-0812">Transmembrane</keyword>
<dbReference type="HOGENOM" id="CLU_033263_1_0_1"/>
<evidence type="ECO:0000313" key="4">
    <source>
        <dbReference type="Proteomes" id="UP000001568"/>
    </source>
</evidence>
<sequence>MVRDARDLPLVYALINVASTVPAMAMTVVMSPPSHALGLAYAVTIYGLYWRRFVTAAHYSSHAPAFRGDGTAGTVLNNVASCALGPFFGMPCGLYAMRHELMHHDGDEGSKASGGRGRGMNSTATYARDGAFAFLRYWVRFGAWCFVELLVGAVKRKAYVDAMRCVLGLAATYGVYSYAAAMNATAAFWIFVVPYVAGSFAAAFGSWSQQIFVDPDKPQCHYRSSYCAINHPNNQLTFNDGYYTVHRVDADAHWSDLPEKFIESLDEFARNDGLIFDGVTRRRVGLAVLCGRLGWLADRYVNVGQPARTKEEIVAMLRQRLRPVGKNKSA</sequence>
<dbReference type="OMA" id="MTGNWGQ"/>
<dbReference type="InterPro" id="IPR005804">
    <property type="entry name" value="FA_desaturase_dom"/>
</dbReference>
<evidence type="ECO:0000313" key="3">
    <source>
        <dbReference type="EMBL" id="ABO99107.1"/>
    </source>
</evidence>
<feature type="transmembrane region" description="Helical" evidence="1">
    <location>
        <begin position="36"/>
        <end position="54"/>
    </location>
</feature>
<keyword evidence="1" id="KW-1133">Transmembrane helix</keyword>
<feature type="transmembrane region" description="Helical" evidence="1">
    <location>
        <begin position="186"/>
        <end position="207"/>
    </location>
</feature>
<protein>
    <recommendedName>
        <fullName evidence="2">Fatty acid desaturase domain-containing protein</fullName>
    </recommendedName>
</protein>